<feature type="domain" description="Glycosyltransferase 2-like" evidence="1">
    <location>
        <begin position="5"/>
        <end position="116"/>
    </location>
</feature>
<dbReference type="CDD" id="cd00761">
    <property type="entry name" value="Glyco_tranf_GTA_type"/>
    <property type="match status" value="1"/>
</dbReference>
<gene>
    <name evidence="2" type="ORF">C8D88_1011396</name>
</gene>
<protein>
    <submittedName>
        <fullName evidence="2">Glycosyl transferase family 2</fullName>
    </submittedName>
</protein>
<dbReference type="Gene3D" id="3.90.550.10">
    <property type="entry name" value="Spore Coat Polysaccharide Biosynthesis Protein SpsA, Chain A"/>
    <property type="match status" value="1"/>
</dbReference>
<organism evidence="2 3">
    <name type="scientific">Lentzea atacamensis</name>
    <dbReference type="NCBI Taxonomy" id="531938"/>
    <lineage>
        <taxon>Bacteria</taxon>
        <taxon>Bacillati</taxon>
        <taxon>Actinomycetota</taxon>
        <taxon>Actinomycetes</taxon>
        <taxon>Pseudonocardiales</taxon>
        <taxon>Pseudonocardiaceae</taxon>
        <taxon>Lentzea</taxon>
    </lineage>
</organism>
<evidence type="ECO:0000313" key="2">
    <source>
        <dbReference type="EMBL" id="PWK91362.1"/>
    </source>
</evidence>
<accession>A0A316ICW6</accession>
<evidence type="ECO:0000259" key="1">
    <source>
        <dbReference type="Pfam" id="PF00535"/>
    </source>
</evidence>
<comment type="caution">
    <text evidence="2">The sequence shown here is derived from an EMBL/GenBank/DDBJ whole genome shotgun (WGS) entry which is preliminary data.</text>
</comment>
<proteinExistence type="predicted"/>
<dbReference type="InterPro" id="IPR001173">
    <property type="entry name" value="Glyco_trans_2-like"/>
</dbReference>
<dbReference type="Proteomes" id="UP000246005">
    <property type="component" value="Unassembled WGS sequence"/>
</dbReference>
<name>A0A316ICW6_9PSEU</name>
<dbReference type="GO" id="GO:0016740">
    <property type="term" value="F:transferase activity"/>
    <property type="evidence" value="ECO:0007669"/>
    <property type="project" value="UniProtKB-KW"/>
</dbReference>
<dbReference type="EMBL" id="QGHB01000001">
    <property type="protein sequence ID" value="PWK91362.1"/>
    <property type="molecule type" value="Genomic_DNA"/>
</dbReference>
<keyword evidence="2" id="KW-0808">Transferase</keyword>
<dbReference type="RefSeq" id="WP_109631917.1">
    <property type="nucleotide sequence ID" value="NZ_QGHB01000001.1"/>
</dbReference>
<dbReference type="SUPFAM" id="SSF53448">
    <property type="entry name" value="Nucleotide-diphospho-sugar transferases"/>
    <property type="match status" value="1"/>
</dbReference>
<sequence length="260" mass="28470">MPVISVLTPAHPGRAEYVREAGESLARQELPEGWELEWVVQEDAVTAELDLAAFPFTRHELNGERLGIAITRNLALTRASGELVHVLDSDDRLLPGALAVAIKAFQDFPDIHWVATQADDLLPDGSRKAFDPLISPGHLKAGAVNDYVLAHIDDRGMGRWPFHHGCMTMRADTVRALGGWAAIPRSEDGLLLAALCEVTPGYFTPEVTWLVRQHDTRSSRSGDWHRLLPQSMAMIRRRIEAIRTGPGTRAVAGAVPTADG</sequence>
<dbReference type="InterPro" id="IPR029044">
    <property type="entry name" value="Nucleotide-diphossugar_trans"/>
</dbReference>
<dbReference type="AlphaFoldDB" id="A0A316ICW6"/>
<dbReference type="Pfam" id="PF00535">
    <property type="entry name" value="Glycos_transf_2"/>
    <property type="match status" value="1"/>
</dbReference>
<reference evidence="2 3" key="1">
    <citation type="submission" date="2018-05" db="EMBL/GenBank/DDBJ databases">
        <title>Genomic Encyclopedia of Type Strains, Phase IV (KMG-IV): sequencing the most valuable type-strain genomes for metagenomic binning, comparative biology and taxonomic classification.</title>
        <authorList>
            <person name="Goeker M."/>
        </authorList>
    </citation>
    <scope>NUCLEOTIDE SEQUENCE [LARGE SCALE GENOMIC DNA]</scope>
    <source>
        <strain evidence="2 3">DSM 45480</strain>
    </source>
</reference>
<evidence type="ECO:0000313" key="3">
    <source>
        <dbReference type="Proteomes" id="UP000246005"/>
    </source>
</evidence>